<gene>
    <name evidence="2" type="ORF">BXP70_28625</name>
</gene>
<accession>A0A243W4Y2</accession>
<feature type="transmembrane region" description="Helical" evidence="1">
    <location>
        <begin position="6"/>
        <end position="23"/>
    </location>
</feature>
<reference evidence="2 3" key="1">
    <citation type="submission" date="2017-01" db="EMBL/GenBank/DDBJ databases">
        <title>A new Hymenobacter.</title>
        <authorList>
            <person name="Liang Y."/>
            <person name="Feng F."/>
        </authorList>
    </citation>
    <scope>NUCLEOTIDE SEQUENCE [LARGE SCALE GENOMIC DNA]</scope>
    <source>
        <strain evidence="2">MIMBbqt21</strain>
    </source>
</reference>
<keyword evidence="1" id="KW-1133">Transmembrane helix</keyword>
<evidence type="ECO:0000313" key="2">
    <source>
        <dbReference type="EMBL" id="OUJ67752.1"/>
    </source>
</evidence>
<sequence length="87" mass="9623">MLAGVVIALGIFVGPVFIGYWILKYSGLIKSALLLHGIKWFCYGWMMCVVVVLTGTFQKMNGYYALSGMALFCLIVGVFAVLIVERH</sequence>
<dbReference type="AlphaFoldDB" id="A0A243W4Y2"/>
<protein>
    <submittedName>
        <fullName evidence="2">Uncharacterized protein</fullName>
    </submittedName>
</protein>
<keyword evidence="3" id="KW-1185">Reference proteome</keyword>
<dbReference type="EMBL" id="MTSE01000066">
    <property type="protein sequence ID" value="OUJ67752.1"/>
    <property type="molecule type" value="Genomic_DNA"/>
</dbReference>
<evidence type="ECO:0000256" key="1">
    <source>
        <dbReference type="SAM" id="Phobius"/>
    </source>
</evidence>
<feature type="transmembrane region" description="Helical" evidence="1">
    <location>
        <begin position="63"/>
        <end position="84"/>
    </location>
</feature>
<evidence type="ECO:0000313" key="3">
    <source>
        <dbReference type="Proteomes" id="UP000194873"/>
    </source>
</evidence>
<dbReference type="RefSeq" id="WP_086597534.1">
    <property type="nucleotide sequence ID" value="NZ_MTSE01000066.1"/>
</dbReference>
<keyword evidence="1" id="KW-0472">Membrane</keyword>
<dbReference type="Proteomes" id="UP000194873">
    <property type="component" value="Unassembled WGS sequence"/>
</dbReference>
<comment type="caution">
    <text evidence="2">The sequence shown here is derived from an EMBL/GenBank/DDBJ whole genome shotgun (WGS) entry which is preliminary data.</text>
</comment>
<feature type="transmembrane region" description="Helical" evidence="1">
    <location>
        <begin position="35"/>
        <end position="57"/>
    </location>
</feature>
<organism evidence="2 3">
    <name type="scientific">Hymenobacter crusticola</name>
    <dbReference type="NCBI Taxonomy" id="1770526"/>
    <lineage>
        <taxon>Bacteria</taxon>
        <taxon>Pseudomonadati</taxon>
        <taxon>Bacteroidota</taxon>
        <taxon>Cytophagia</taxon>
        <taxon>Cytophagales</taxon>
        <taxon>Hymenobacteraceae</taxon>
        <taxon>Hymenobacter</taxon>
    </lineage>
</organism>
<keyword evidence="1" id="KW-0812">Transmembrane</keyword>
<proteinExistence type="predicted"/>
<name>A0A243W4Y2_9BACT</name>